<evidence type="ECO:0000256" key="1">
    <source>
        <dbReference type="ARBA" id="ARBA00003264"/>
    </source>
</evidence>
<dbReference type="Pfam" id="PF02734">
    <property type="entry name" value="Dak2"/>
    <property type="match status" value="1"/>
</dbReference>
<gene>
    <name evidence="13" type="ORF">NP233_g2719</name>
</gene>
<dbReference type="GO" id="GO:0019563">
    <property type="term" value="P:glycerol catabolic process"/>
    <property type="evidence" value="ECO:0007669"/>
    <property type="project" value="TreeGrafter"/>
</dbReference>
<evidence type="ECO:0000256" key="9">
    <source>
        <dbReference type="ARBA" id="ARBA00047974"/>
    </source>
</evidence>
<dbReference type="InterPro" id="IPR050861">
    <property type="entry name" value="Dihydroxyacetone_Kinase"/>
</dbReference>
<dbReference type="GO" id="GO:0005524">
    <property type="term" value="F:ATP binding"/>
    <property type="evidence" value="ECO:0007669"/>
    <property type="project" value="UniProtKB-KW"/>
</dbReference>
<dbReference type="InterPro" id="IPR004007">
    <property type="entry name" value="DhaL_dom"/>
</dbReference>
<evidence type="ECO:0000259" key="12">
    <source>
        <dbReference type="PROSITE" id="PS51481"/>
    </source>
</evidence>
<evidence type="ECO:0000256" key="4">
    <source>
        <dbReference type="ARBA" id="ARBA00022679"/>
    </source>
</evidence>
<dbReference type="Pfam" id="PF02733">
    <property type="entry name" value="Dak1"/>
    <property type="match status" value="1"/>
</dbReference>
<feature type="domain" description="DhaK" evidence="12">
    <location>
        <begin position="9"/>
        <end position="362"/>
    </location>
</feature>
<protein>
    <recommendedName>
        <fullName evidence="15">Dihydroxyacetone kinase</fullName>
    </recommendedName>
</protein>
<dbReference type="PANTHER" id="PTHR28629">
    <property type="entry name" value="TRIOKINASE/FMN CYCLASE"/>
    <property type="match status" value="1"/>
</dbReference>
<dbReference type="Gene3D" id="3.30.1180.20">
    <property type="entry name" value="Dihydroxyacetone kinase, domain 2"/>
    <property type="match status" value="1"/>
</dbReference>
<evidence type="ECO:0000256" key="8">
    <source>
        <dbReference type="ARBA" id="ARBA00022840"/>
    </source>
</evidence>
<comment type="pathway">
    <text evidence="2">Polyol metabolism; glycerol fermentation; glycerone phosphate from glycerol (oxidative route): step 2/2.</text>
</comment>
<dbReference type="SMART" id="SM01120">
    <property type="entry name" value="Dak2"/>
    <property type="match status" value="1"/>
</dbReference>
<keyword evidence="14" id="KW-1185">Reference proteome</keyword>
<dbReference type="Gene3D" id="3.40.50.10440">
    <property type="entry name" value="Dihydroxyacetone kinase, domain 1"/>
    <property type="match status" value="1"/>
</dbReference>
<reference evidence="13" key="1">
    <citation type="submission" date="2022-07" db="EMBL/GenBank/DDBJ databases">
        <title>Genome Sequence of Leucocoprinus birnbaumii.</title>
        <authorList>
            <person name="Buettner E."/>
        </authorList>
    </citation>
    <scope>NUCLEOTIDE SEQUENCE</scope>
    <source>
        <strain evidence="13">VT141</strain>
    </source>
</reference>
<dbReference type="Gene3D" id="1.25.40.340">
    <property type="match status" value="1"/>
</dbReference>
<dbReference type="GO" id="GO:0050354">
    <property type="term" value="F:triokinase activity"/>
    <property type="evidence" value="ECO:0007669"/>
    <property type="project" value="UniProtKB-EC"/>
</dbReference>
<keyword evidence="7" id="KW-0319">Glycerol metabolism</keyword>
<dbReference type="PROSITE" id="PS51481">
    <property type="entry name" value="DHAK"/>
    <property type="match status" value="1"/>
</dbReference>
<dbReference type="SUPFAM" id="SSF82549">
    <property type="entry name" value="DAK1/DegV-like"/>
    <property type="match status" value="1"/>
</dbReference>
<evidence type="ECO:0000256" key="10">
    <source>
        <dbReference type="ARBA" id="ARBA00048898"/>
    </source>
</evidence>
<comment type="caution">
    <text evidence="13">The sequence shown here is derived from an EMBL/GenBank/DDBJ whole genome shotgun (WGS) entry which is preliminary data.</text>
</comment>
<evidence type="ECO:0000256" key="5">
    <source>
        <dbReference type="ARBA" id="ARBA00022741"/>
    </source>
</evidence>
<organism evidence="13 14">
    <name type="scientific">Leucocoprinus birnbaumii</name>
    <dbReference type="NCBI Taxonomy" id="56174"/>
    <lineage>
        <taxon>Eukaryota</taxon>
        <taxon>Fungi</taxon>
        <taxon>Dikarya</taxon>
        <taxon>Basidiomycota</taxon>
        <taxon>Agaricomycotina</taxon>
        <taxon>Agaricomycetes</taxon>
        <taxon>Agaricomycetidae</taxon>
        <taxon>Agaricales</taxon>
        <taxon>Agaricineae</taxon>
        <taxon>Agaricaceae</taxon>
        <taxon>Leucocoprinus</taxon>
    </lineage>
</organism>
<evidence type="ECO:0000313" key="14">
    <source>
        <dbReference type="Proteomes" id="UP001213000"/>
    </source>
</evidence>
<dbReference type="AlphaFoldDB" id="A0AAD5VYD5"/>
<keyword evidence="5" id="KW-0547">Nucleotide-binding</keyword>
<dbReference type="FunFam" id="3.30.1180.20:FF:000001">
    <property type="entry name" value="Dihydroxyacetone kinase 1"/>
    <property type="match status" value="1"/>
</dbReference>
<dbReference type="SUPFAM" id="SSF101473">
    <property type="entry name" value="DhaL-like"/>
    <property type="match status" value="1"/>
</dbReference>
<comment type="catalytic activity">
    <reaction evidence="10">
        <text>dihydroxyacetone + ATP = dihydroxyacetone phosphate + ADP + H(+)</text>
        <dbReference type="Rhea" id="RHEA:15773"/>
        <dbReference type="ChEBI" id="CHEBI:15378"/>
        <dbReference type="ChEBI" id="CHEBI:16016"/>
        <dbReference type="ChEBI" id="CHEBI:30616"/>
        <dbReference type="ChEBI" id="CHEBI:57642"/>
        <dbReference type="ChEBI" id="CHEBI:456216"/>
        <dbReference type="EC" id="2.7.1.29"/>
    </reaction>
</comment>
<evidence type="ECO:0000259" key="11">
    <source>
        <dbReference type="PROSITE" id="PS51480"/>
    </source>
</evidence>
<dbReference type="EMBL" id="JANIEX010000120">
    <property type="protein sequence ID" value="KAJ3572980.1"/>
    <property type="molecule type" value="Genomic_DNA"/>
</dbReference>
<evidence type="ECO:0008006" key="15">
    <source>
        <dbReference type="Google" id="ProtNLM"/>
    </source>
</evidence>
<dbReference type="GO" id="GO:0005829">
    <property type="term" value="C:cytosol"/>
    <property type="evidence" value="ECO:0007669"/>
    <property type="project" value="TreeGrafter"/>
</dbReference>
<keyword evidence="8" id="KW-0067">ATP-binding</keyword>
<dbReference type="PROSITE" id="PS51480">
    <property type="entry name" value="DHAL"/>
    <property type="match status" value="1"/>
</dbReference>
<feature type="domain" description="DhaL" evidence="11">
    <location>
        <begin position="405"/>
        <end position="611"/>
    </location>
</feature>
<dbReference type="FunFam" id="3.40.50.10440:FF:000001">
    <property type="entry name" value="Dihydroxyacetone kinase, DhaK subunit"/>
    <property type="match status" value="1"/>
</dbReference>
<keyword evidence="4" id="KW-0808">Transferase</keyword>
<sequence length="628" mass="66745">MTTRHFYSSADGLVLKSLRGANSDYDHIDTQLQKRSTRPIGHRSAKVAVICGGGAGHEPAYAGYTGHGMLTACVSGEIFASPSSKQILNTIRLAAFRPESTPSDDATGEKKDVLVVMNNYTGDRLNFGLAIEKARVSFPQINLESVVVADDVSLLHSSSTQVVGARGLAGNILVCKVLGALAHTGASLSTCKAYGDAVVDNLSSIGVALEHCHVPGRGAGEGLKPMDDGECEVGLGLHNEAGVYRRKMGGDFQAIIEEMVKMVLERVSRNVADDLVLFVNNLGGVSQLEMGALLGDLASALARQNIHPKRIYSSSYMTSLNAPGFSASLLNITSINNRLSQSHNLTIDTYDLLDAPTDASSWLGVRRYWTDVPSSQEDTTDYFSTATEKSAASSNGTNEKDKVSPRVISALESACRAVLQVEKDLTAFDTILGDGDCGQTFAAGAQAVLTEIRKSDSELLKLTPSALVQELAGILEDVMGGTIGALFGIYLNAYSYSLLQSPTNKFPRIQAPLEALKSLAKHTPAQPGDRTVIDALEPFCFSLASEAFKLDDESLRVAVRKAIDGAKSTKDMIPKLGRAAYVVSEGGEKGKELPMDPGAWGVAKLLEGFVEGWLAGGTDETAGRRAHN</sequence>
<dbReference type="PANTHER" id="PTHR28629:SF14">
    <property type="entry name" value="DIHYDROXYACETONE KINASE 1"/>
    <property type="match status" value="1"/>
</dbReference>
<evidence type="ECO:0000256" key="3">
    <source>
        <dbReference type="ARBA" id="ARBA00008757"/>
    </source>
</evidence>
<dbReference type="Proteomes" id="UP001213000">
    <property type="component" value="Unassembled WGS sequence"/>
</dbReference>
<keyword evidence="6" id="KW-0418">Kinase</keyword>
<proteinExistence type="inferred from homology"/>
<evidence type="ECO:0000256" key="6">
    <source>
        <dbReference type="ARBA" id="ARBA00022777"/>
    </source>
</evidence>
<name>A0AAD5VYD5_9AGAR</name>
<dbReference type="GO" id="GO:0004371">
    <property type="term" value="F:glycerone kinase activity"/>
    <property type="evidence" value="ECO:0007669"/>
    <property type="project" value="UniProtKB-EC"/>
</dbReference>
<dbReference type="InterPro" id="IPR004006">
    <property type="entry name" value="DhaK_dom"/>
</dbReference>
<accession>A0AAD5VYD5</accession>
<evidence type="ECO:0000256" key="7">
    <source>
        <dbReference type="ARBA" id="ARBA00022798"/>
    </source>
</evidence>
<dbReference type="InterPro" id="IPR036117">
    <property type="entry name" value="DhaL_dom_sf"/>
</dbReference>
<comment type="function">
    <text evidence="1">Catalyzes both the phosphorylation of dihydroxyacetone and of glyceraldehyde.</text>
</comment>
<comment type="similarity">
    <text evidence="3">Belongs to the dihydroxyacetone kinase (DAK) family.</text>
</comment>
<evidence type="ECO:0000256" key="2">
    <source>
        <dbReference type="ARBA" id="ARBA00004778"/>
    </source>
</evidence>
<evidence type="ECO:0000313" key="13">
    <source>
        <dbReference type="EMBL" id="KAJ3572980.1"/>
    </source>
</evidence>
<comment type="catalytic activity">
    <reaction evidence="9">
        <text>D-glyceraldehyde + ATP = D-glyceraldehyde 3-phosphate + ADP + H(+)</text>
        <dbReference type="Rhea" id="RHEA:13941"/>
        <dbReference type="ChEBI" id="CHEBI:15378"/>
        <dbReference type="ChEBI" id="CHEBI:17378"/>
        <dbReference type="ChEBI" id="CHEBI:30616"/>
        <dbReference type="ChEBI" id="CHEBI:59776"/>
        <dbReference type="ChEBI" id="CHEBI:456216"/>
        <dbReference type="EC" id="2.7.1.28"/>
    </reaction>
</comment>